<feature type="compositionally biased region" description="Polar residues" evidence="1">
    <location>
        <begin position="42"/>
        <end position="54"/>
    </location>
</feature>
<keyword evidence="5" id="KW-1185">Reference proteome</keyword>
<evidence type="ECO:0000256" key="1">
    <source>
        <dbReference type="SAM" id="MobiDB-lite"/>
    </source>
</evidence>
<evidence type="ECO:0000256" key="2">
    <source>
        <dbReference type="SAM" id="Phobius"/>
    </source>
</evidence>
<sequence length="195" mass="20499">MSFRTEINRLLKNRQLCMILAILAFLGVVVFVYNNQKGSRVSAMNNPYSGGQSDSVQYSGESSPSVSGSPSVQPAMPAGLNSVPGSADGMRTVTAGVPESCLNQQSANPSDLLPNDPNSAFAMGQPIGQGELSNINLLKAGQLSGIDTVGGTLRNANLQLRSEPPNPRSQVSPWLNSTIEPDLMRVPLELGCGAQ</sequence>
<feature type="transmembrane region" description="Helical" evidence="2">
    <location>
        <begin position="16"/>
        <end position="33"/>
    </location>
</feature>
<reference evidence="4 5" key="1">
    <citation type="journal article" date="2015" name="Genome Announc.">
        <title>The 474-Kilobase-Pair Complete Genome Sequence of CeV-01B, a Virus Infecting Haptolina (Chrysochromulina) ericina (Prymnesiophyceae).</title>
        <authorList>
            <person name="Gallot-Lavallee L."/>
            <person name="Pagarete A."/>
            <person name="Legendre M."/>
            <person name="Santini S."/>
            <person name="Sandaa R.A."/>
            <person name="Himmelbauer H."/>
            <person name="Ogata H."/>
            <person name="Bratbak G."/>
            <person name="Claverie J.M."/>
        </authorList>
    </citation>
    <scope>NUCLEOTIDE SEQUENCE [LARGE SCALE GENOMIC DNA]</scope>
    <source>
        <strain evidence="4">CeV-01B</strain>
    </source>
</reference>
<protein>
    <recommendedName>
        <fullName evidence="3">Minor capsid protein P11 C-terminal conserved region domain-containing protein</fullName>
    </recommendedName>
</protein>
<dbReference type="InterPro" id="IPR055730">
    <property type="entry name" value="P11_C"/>
</dbReference>
<keyword evidence="2" id="KW-1133">Transmembrane helix</keyword>
<dbReference type="Pfam" id="PF23983">
    <property type="entry name" value="P11_C"/>
    <property type="match status" value="1"/>
</dbReference>
<organism evidence="4 5">
    <name type="scientific">Chrysochromulina ericina virus CeV-01B</name>
    <dbReference type="NCBI Taxonomy" id="3070830"/>
    <lineage>
        <taxon>Viruses</taxon>
        <taxon>Varidnaviria</taxon>
        <taxon>Bamfordvirae</taxon>
        <taxon>Nucleocytoviricota</taxon>
        <taxon>Megaviricetes</taxon>
        <taxon>Imitervirales</taxon>
        <taxon>Mesomimiviridae</taxon>
        <taxon>Tethysvirus</taxon>
        <taxon>Tethysvirus raunefjordenense</taxon>
    </lineage>
</organism>
<dbReference type="KEGG" id="vg:26049220"/>
<gene>
    <name evidence="4" type="ORF">ceV_353</name>
</gene>
<keyword evidence="2" id="KW-0472">Membrane</keyword>
<evidence type="ECO:0000313" key="5">
    <source>
        <dbReference type="Proteomes" id="UP000203826"/>
    </source>
</evidence>
<accession>A0A0N9QYV4</accession>
<dbReference type="EMBL" id="KT820662">
    <property type="protein sequence ID" value="ALH23259.1"/>
    <property type="molecule type" value="Genomic_DNA"/>
</dbReference>
<evidence type="ECO:0000259" key="3">
    <source>
        <dbReference type="Pfam" id="PF23983"/>
    </source>
</evidence>
<dbReference type="OrthoDB" id="28608at10239"/>
<keyword evidence="2" id="KW-0812">Transmembrane</keyword>
<feature type="domain" description="Minor capsid protein P11 C-terminal conserved region" evidence="3">
    <location>
        <begin position="107"/>
        <end position="189"/>
    </location>
</feature>
<dbReference type="Proteomes" id="UP000203826">
    <property type="component" value="Segment"/>
</dbReference>
<feature type="compositionally biased region" description="Low complexity" evidence="1">
    <location>
        <begin position="55"/>
        <end position="74"/>
    </location>
</feature>
<name>A0A0N9QYV4_9VIRU</name>
<proteinExistence type="predicted"/>
<evidence type="ECO:0000313" key="4">
    <source>
        <dbReference type="EMBL" id="ALH23259.1"/>
    </source>
</evidence>
<feature type="region of interest" description="Disordered" evidence="1">
    <location>
        <begin position="42"/>
        <end position="89"/>
    </location>
</feature>